<dbReference type="SUPFAM" id="SSF57701">
    <property type="entry name" value="Zn2/Cys6 DNA-binding domain"/>
    <property type="match status" value="1"/>
</dbReference>
<dbReference type="CDD" id="cd00067">
    <property type="entry name" value="GAL4"/>
    <property type="match status" value="1"/>
</dbReference>
<dbReference type="PROSITE" id="PS00463">
    <property type="entry name" value="ZN2_CY6_FUNGAL_1"/>
    <property type="match status" value="1"/>
</dbReference>
<evidence type="ECO:0000313" key="9">
    <source>
        <dbReference type="EMBL" id="KAL1585914.1"/>
    </source>
</evidence>
<dbReference type="Pfam" id="PF04082">
    <property type="entry name" value="Fungal_trans"/>
    <property type="match status" value="1"/>
</dbReference>
<dbReference type="GO" id="GO:0008270">
    <property type="term" value="F:zinc ion binding"/>
    <property type="evidence" value="ECO:0007669"/>
    <property type="project" value="InterPro"/>
</dbReference>
<evidence type="ECO:0000256" key="5">
    <source>
        <dbReference type="ARBA" id="ARBA00023163"/>
    </source>
</evidence>
<evidence type="ECO:0000256" key="1">
    <source>
        <dbReference type="ARBA" id="ARBA00022723"/>
    </source>
</evidence>
<dbReference type="GeneID" id="96006420"/>
<keyword evidence="5" id="KW-0804">Transcription</keyword>
<dbReference type="PANTHER" id="PTHR31779">
    <property type="entry name" value="2-NITROPROPANE DIOXYGENASE FAMILY, PUTATIVE (AFU_ORTHOLOGUE AFUA_2G17430)-RELATED"/>
    <property type="match status" value="1"/>
</dbReference>
<dbReference type="Gene3D" id="4.10.240.10">
    <property type="entry name" value="Zn(2)-C6 fungal-type DNA-binding domain"/>
    <property type="match status" value="1"/>
</dbReference>
<feature type="region of interest" description="Disordered" evidence="7">
    <location>
        <begin position="499"/>
        <end position="568"/>
    </location>
</feature>
<protein>
    <recommendedName>
        <fullName evidence="8">Zn(2)-C6 fungal-type domain-containing protein</fullName>
    </recommendedName>
</protein>
<feature type="domain" description="Zn(2)-C6 fungal-type" evidence="8">
    <location>
        <begin position="25"/>
        <end position="54"/>
    </location>
</feature>
<evidence type="ECO:0000256" key="2">
    <source>
        <dbReference type="ARBA" id="ARBA00022833"/>
    </source>
</evidence>
<dbReference type="GO" id="GO:0003677">
    <property type="term" value="F:DNA binding"/>
    <property type="evidence" value="ECO:0007669"/>
    <property type="project" value="UniProtKB-KW"/>
</dbReference>
<name>A0AB34KLP9_9PEZI</name>
<feature type="compositionally biased region" description="Basic and acidic residues" evidence="7">
    <location>
        <begin position="499"/>
        <end position="513"/>
    </location>
</feature>
<gene>
    <name evidence="9" type="ORF">WHR41_04976</name>
</gene>
<keyword evidence="6" id="KW-0539">Nucleus</keyword>
<dbReference type="AlphaFoldDB" id="A0AB34KLP9"/>
<feature type="compositionally biased region" description="Low complexity" evidence="7">
    <location>
        <begin position="533"/>
        <end position="568"/>
    </location>
</feature>
<dbReference type="GO" id="GO:0000981">
    <property type="term" value="F:DNA-binding transcription factor activity, RNA polymerase II-specific"/>
    <property type="evidence" value="ECO:0007669"/>
    <property type="project" value="InterPro"/>
</dbReference>
<dbReference type="EMBL" id="JAAQHG020000017">
    <property type="protein sequence ID" value="KAL1585914.1"/>
    <property type="molecule type" value="Genomic_DNA"/>
</dbReference>
<sequence>MAEGSTNGSGEHSPPSQKRQRAKQACEPCRLRKRRCDGNMPCNMCTQFEYKCYFEKHPRKRSKLVEQDAVENGIIQASPTRNATPPHEEQTTQEDVSKMQSMEANSGMAFTKLLGMRLDASAGPKLFTFGWNLGTGSTSAPISSPITGFLTQDQMIAMAKFYFTNAHPLYGILDKEWLMKQIMLRYSSQKPVQCPDHLMAGVAALGTLFGDGSIDTVLPGLVDSAKLSLESTSTMQPPTIYDVQSWILRTIYLRSTGHPHACWMASSVTMHLIESCGLQQESTSSVMYPPTNDHMNDAEVRRRTFWIARLLNTWISFEYGRNRVALRGITCKLPVHRDGDFTREYIELYSISCCLDPENADKPTQWEDFLRQLEQYDAPHDCMELSRANLGLCAYRRLRLGNPNLPSETINRITAIGLAGLQAARNQANKGMPWWHVANVPFQCICVFLAIDTKESLSHIGTAMRTLEMVVKRFDTVAMKEALKTARFLVRLSKKKKDEDSDVLEKSLKRDSADGDAQPDGLQPLLPKSQNNPSQPMHQGQGQQQQPLMNQMQQSQQQPQPQQQQSLQQPIMPMVDEQQQLMWDQGPLTTSSGEDWNMDYLNNTDFDWNFFLSQDIPAFQNLAPDGMM</sequence>
<proteinExistence type="predicted"/>
<evidence type="ECO:0000256" key="3">
    <source>
        <dbReference type="ARBA" id="ARBA00023015"/>
    </source>
</evidence>
<evidence type="ECO:0000256" key="7">
    <source>
        <dbReference type="SAM" id="MobiDB-lite"/>
    </source>
</evidence>
<accession>A0AB34KLP9</accession>
<evidence type="ECO:0000256" key="4">
    <source>
        <dbReference type="ARBA" id="ARBA00023125"/>
    </source>
</evidence>
<evidence type="ECO:0000259" key="8">
    <source>
        <dbReference type="PROSITE" id="PS50048"/>
    </source>
</evidence>
<dbReference type="SMART" id="SM00066">
    <property type="entry name" value="GAL4"/>
    <property type="match status" value="1"/>
</dbReference>
<keyword evidence="3" id="KW-0805">Transcription regulation</keyword>
<organism evidence="9 10">
    <name type="scientific">Cladosporium halotolerans</name>
    <dbReference type="NCBI Taxonomy" id="1052096"/>
    <lineage>
        <taxon>Eukaryota</taxon>
        <taxon>Fungi</taxon>
        <taxon>Dikarya</taxon>
        <taxon>Ascomycota</taxon>
        <taxon>Pezizomycotina</taxon>
        <taxon>Dothideomycetes</taxon>
        <taxon>Dothideomycetidae</taxon>
        <taxon>Cladosporiales</taxon>
        <taxon>Cladosporiaceae</taxon>
        <taxon>Cladosporium</taxon>
    </lineage>
</organism>
<dbReference type="PANTHER" id="PTHR31779:SF5">
    <property type="entry name" value="ZN(II)2CYS6 TRANSCRIPTION FACTOR (EUROFUNG)"/>
    <property type="match status" value="1"/>
</dbReference>
<keyword evidence="2" id="KW-0862">Zinc</keyword>
<dbReference type="Pfam" id="PF00172">
    <property type="entry name" value="Zn_clus"/>
    <property type="match status" value="1"/>
</dbReference>
<dbReference type="RefSeq" id="XP_069229020.1">
    <property type="nucleotide sequence ID" value="XM_069373582.1"/>
</dbReference>
<dbReference type="Proteomes" id="UP000803884">
    <property type="component" value="Unassembled WGS sequence"/>
</dbReference>
<dbReference type="PROSITE" id="PS50048">
    <property type="entry name" value="ZN2_CY6_FUNGAL_2"/>
    <property type="match status" value="1"/>
</dbReference>
<dbReference type="InterPro" id="IPR036864">
    <property type="entry name" value="Zn2-C6_fun-type_DNA-bd_sf"/>
</dbReference>
<dbReference type="InterPro" id="IPR052478">
    <property type="entry name" value="Metabolite_Synth_Reg"/>
</dbReference>
<keyword evidence="10" id="KW-1185">Reference proteome</keyword>
<dbReference type="GO" id="GO:0006351">
    <property type="term" value="P:DNA-templated transcription"/>
    <property type="evidence" value="ECO:0007669"/>
    <property type="project" value="InterPro"/>
</dbReference>
<comment type="caution">
    <text evidence="9">The sequence shown here is derived from an EMBL/GenBank/DDBJ whole genome shotgun (WGS) entry which is preliminary data.</text>
</comment>
<reference evidence="9 10" key="1">
    <citation type="journal article" date="2020" name="Microbiol. Resour. Announc.">
        <title>Draft Genome Sequence of a Cladosporium Species Isolated from the Mesophotic Ascidian Didemnum maculosum.</title>
        <authorList>
            <person name="Gioti A."/>
            <person name="Siaperas R."/>
            <person name="Nikolaivits E."/>
            <person name="Le Goff G."/>
            <person name="Ouazzani J."/>
            <person name="Kotoulas G."/>
            <person name="Topakas E."/>
        </authorList>
    </citation>
    <scope>NUCLEOTIDE SEQUENCE [LARGE SCALE GENOMIC DNA]</scope>
    <source>
        <strain evidence="9 10">TM138-S3</strain>
    </source>
</reference>
<evidence type="ECO:0000313" key="10">
    <source>
        <dbReference type="Proteomes" id="UP000803884"/>
    </source>
</evidence>
<feature type="compositionally biased region" description="Polar residues" evidence="7">
    <location>
        <begin position="1"/>
        <end position="17"/>
    </location>
</feature>
<keyword evidence="4" id="KW-0238">DNA-binding</keyword>
<dbReference type="InterPro" id="IPR001138">
    <property type="entry name" value="Zn2Cys6_DnaBD"/>
</dbReference>
<evidence type="ECO:0000256" key="6">
    <source>
        <dbReference type="ARBA" id="ARBA00023242"/>
    </source>
</evidence>
<dbReference type="InterPro" id="IPR007219">
    <property type="entry name" value="XnlR_reg_dom"/>
</dbReference>
<keyword evidence="1" id="KW-0479">Metal-binding</keyword>
<dbReference type="GO" id="GO:0009410">
    <property type="term" value="P:response to xenobiotic stimulus"/>
    <property type="evidence" value="ECO:0007669"/>
    <property type="project" value="TreeGrafter"/>
</dbReference>
<feature type="region of interest" description="Disordered" evidence="7">
    <location>
        <begin position="1"/>
        <end position="25"/>
    </location>
</feature>
<dbReference type="CDD" id="cd12148">
    <property type="entry name" value="fungal_TF_MHR"/>
    <property type="match status" value="1"/>
</dbReference>